<gene>
    <name evidence="3" type="ORF">BMW23_0785</name>
</gene>
<dbReference type="Proteomes" id="UP000240325">
    <property type="component" value="Segment"/>
</dbReference>
<evidence type="ECO:0000313" key="3">
    <source>
        <dbReference type="EMBL" id="ATZ80831.1"/>
    </source>
</evidence>
<evidence type="ECO:0000256" key="1">
    <source>
        <dbReference type="SAM" id="Coils"/>
    </source>
</evidence>
<evidence type="ECO:0008006" key="5">
    <source>
        <dbReference type="Google" id="ProtNLM"/>
    </source>
</evidence>
<keyword evidence="1" id="KW-0175">Coiled coil</keyword>
<proteinExistence type="predicted"/>
<keyword evidence="4" id="KW-1185">Reference proteome</keyword>
<dbReference type="InterPro" id="IPR003647">
    <property type="entry name" value="Intron_nuc_1_rpt"/>
</dbReference>
<protein>
    <recommendedName>
        <fullName evidence="5">MSV199 domain-containing protein</fullName>
    </recommendedName>
</protein>
<feature type="coiled-coil region" evidence="1">
    <location>
        <begin position="330"/>
        <end position="357"/>
    </location>
</feature>
<sequence length="825" mass="97152">MAEKFDIVKMIEKNPITRLSKNYENKLITKIKTHFTNDEQQLFVVSFYCYLNYSKDTFVIDFNDVWKWIGFTRKDNAKRLLIKLFVENIDYRISLLSTEERTYNDEKGRQNKEQILMTVNAFKKFCLKADTKKADEIHNYYIKLEEMLHETINEETSELREQLSSKNKETSELREQLSSKNKEIKENNIKHLINLKMIKHNTLINLLKTKDCVYLAEIIDIEKKVQDETDDRKIKIGSSGKIDMRANSLAKEYGDCIFLDVFESEHFRETEQNILIDKNVVKNLYKNPIKKNGSYSKEVVQLSNDFTYEQLLSIVKKNVDNSQAYFFSPEQILEKQRIELENKKIDLESKKMEREHELRLLIINNNTDKSKVEKILNDVDVLVEKPKTKICKSNNNIIPDTNVKQTNNENCWKIQKINPNDLKEIVNVYDSMICVLRDPEHKGFNKTGIKNAIKTNAIYKEFRWNYIDNDSDSNIVNVKPTQTFSTRLTGSVIKLNSTKTEILDSFGTLYSAAKNEGMISQTLSRIINNNEKYGDYYYTMYSQCPKELLDKYDKTINKSHRQSKLIRQINPITKQFVIFNSLDEISIKLGHKHDTVKNAIHDKVLLDGMYWEYYDKNSPIPDDTILQNLKIKEIKTNGRKILKIDPNDLTKIIKVYDTMIHLLRDSDNKDCNNDGIINANKENTIYKNFRWKIIEKDSDLAVVKAESTAQSKKLYHNEQFVHLNHNKTKILDFFNTRKEIMQKFKITERKLMGIIEQKTKYNNSYFVKKSDCPMELLNKYQELINAKTRARNGTRIKRINVISNEQTIFNSWNELKIKSGHSQKK</sequence>
<evidence type="ECO:0000313" key="4">
    <source>
        <dbReference type="Proteomes" id="UP000240325"/>
    </source>
</evidence>
<evidence type="ECO:0000256" key="2">
    <source>
        <dbReference type="SAM" id="MobiDB-lite"/>
    </source>
</evidence>
<name>A0A2H4UV82_9VIRU</name>
<reference evidence="3" key="1">
    <citation type="journal article" date="2017" name="Elife">
        <title>The kinetoplastid-infecting Bodo saltans virus (BsV), a window into the most abundant giant viruses in the sea.</title>
        <authorList>
            <person name="Deeg C.M."/>
            <person name="Chow C.-E.T."/>
            <person name="Suttle C.A."/>
        </authorList>
    </citation>
    <scope>NUCLEOTIDE SEQUENCE</scope>
    <source>
        <strain evidence="3">NG1</strain>
    </source>
</reference>
<feature type="region of interest" description="Disordered" evidence="2">
    <location>
        <begin position="158"/>
        <end position="179"/>
    </location>
</feature>
<accession>A0A2H4UV82</accession>
<organism evidence="3">
    <name type="scientific">Bodo saltans virus</name>
    <dbReference type="NCBI Taxonomy" id="2024608"/>
    <lineage>
        <taxon>Viruses</taxon>
        <taxon>Varidnaviria</taxon>
        <taxon>Bamfordvirae</taxon>
        <taxon>Nucleocytoviricota</taxon>
        <taxon>Megaviricetes</taxon>
        <taxon>Imitervirales</taxon>
        <taxon>Mimiviridae</taxon>
        <taxon>Klosneuvirinae</taxon>
        <taxon>Theiavirus</taxon>
        <taxon>Theiavirus salishense</taxon>
    </lineage>
</organism>
<dbReference type="SMART" id="SM00497">
    <property type="entry name" value="IENR1"/>
    <property type="match status" value="2"/>
</dbReference>
<dbReference type="EMBL" id="MF782455">
    <property type="protein sequence ID" value="ATZ80831.1"/>
    <property type="molecule type" value="Genomic_DNA"/>
</dbReference>